<accession>A0ACA9PQT6</accession>
<dbReference type="Proteomes" id="UP000789920">
    <property type="component" value="Unassembled WGS sequence"/>
</dbReference>
<organism evidence="1 2">
    <name type="scientific">Racocetra persica</name>
    <dbReference type="NCBI Taxonomy" id="160502"/>
    <lineage>
        <taxon>Eukaryota</taxon>
        <taxon>Fungi</taxon>
        <taxon>Fungi incertae sedis</taxon>
        <taxon>Mucoromycota</taxon>
        <taxon>Glomeromycotina</taxon>
        <taxon>Glomeromycetes</taxon>
        <taxon>Diversisporales</taxon>
        <taxon>Gigasporaceae</taxon>
        <taxon>Racocetra</taxon>
    </lineage>
</organism>
<evidence type="ECO:0000313" key="2">
    <source>
        <dbReference type="Proteomes" id="UP000789920"/>
    </source>
</evidence>
<keyword evidence="2" id="KW-1185">Reference proteome</keyword>
<sequence>EYLNSRHEKDKQRKYEKRVLESDEQKDKRKQQNASNMHKKYALETAEEYLSQCQKSSAQKKQTRLDQCNQTESINIEQLSAVD</sequence>
<protein>
    <submittedName>
        <fullName evidence="1">29102_t:CDS:1</fullName>
    </submittedName>
</protein>
<gene>
    <name evidence="1" type="ORF">RPERSI_LOCUS11247</name>
</gene>
<comment type="caution">
    <text evidence="1">The sequence shown here is derived from an EMBL/GenBank/DDBJ whole genome shotgun (WGS) entry which is preliminary data.</text>
</comment>
<proteinExistence type="predicted"/>
<dbReference type="EMBL" id="CAJVQC010022948">
    <property type="protein sequence ID" value="CAG8720308.1"/>
    <property type="molecule type" value="Genomic_DNA"/>
</dbReference>
<reference evidence="1" key="1">
    <citation type="submission" date="2021-06" db="EMBL/GenBank/DDBJ databases">
        <authorList>
            <person name="Kallberg Y."/>
            <person name="Tangrot J."/>
            <person name="Rosling A."/>
        </authorList>
    </citation>
    <scope>NUCLEOTIDE SEQUENCE</scope>
    <source>
        <strain evidence="1">MA461A</strain>
    </source>
</reference>
<name>A0ACA9PQT6_9GLOM</name>
<feature type="non-terminal residue" evidence="1">
    <location>
        <position position="1"/>
    </location>
</feature>
<evidence type="ECO:0000313" key="1">
    <source>
        <dbReference type="EMBL" id="CAG8720308.1"/>
    </source>
</evidence>